<dbReference type="STRING" id="94237.ENSMMOP00000016730"/>
<feature type="domain" description="Ubiquitin-like" evidence="1">
    <location>
        <begin position="30"/>
        <end position="87"/>
    </location>
</feature>
<reference evidence="2" key="2">
    <citation type="submission" date="2025-09" db="UniProtKB">
        <authorList>
            <consortium name="Ensembl"/>
        </authorList>
    </citation>
    <scope>IDENTIFICATION</scope>
</reference>
<keyword evidence="3" id="KW-1185">Reference proteome</keyword>
<name>A0A3Q4BD74_MOLML</name>
<dbReference type="Pfam" id="PF00240">
    <property type="entry name" value="ubiquitin"/>
    <property type="match status" value="1"/>
</dbReference>
<dbReference type="InterPro" id="IPR000626">
    <property type="entry name" value="Ubiquitin-like_dom"/>
</dbReference>
<accession>A0A3Q4BD74</accession>
<dbReference type="AlphaFoldDB" id="A0A3Q4BD74"/>
<organism evidence="2 3">
    <name type="scientific">Mola mola</name>
    <name type="common">Ocean sunfish</name>
    <name type="synonym">Tetraodon mola</name>
    <dbReference type="NCBI Taxonomy" id="94237"/>
    <lineage>
        <taxon>Eukaryota</taxon>
        <taxon>Metazoa</taxon>
        <taxon>Chordata</taxon>
        <taxon>Craniata</taxon>
        <taxon>Vertebrata</taxon>
        <taxon>Euteleostomi</taxon>
        <taxon>Actinopterygii</taxon>
        <taxon>Neopterygii</taxon>
        <taxon>Teleostei</taxon>
        <taxon>Neoteleostei</taxon>
        <taxon>Acanthomorphata</taxon>
        <taxon>Eupercaria</taxon>
        <taxon>Tetraodontiformes</taxon>
        <taxon>Molidae</taxon>
        <taxon>Mola</taxon>
    </lineage>
</organism>
<dbReference type="Proteomes" id="UP000261620">
    <property type="component" value="Unplaced"/>
</dbReference>
<dbReference type="OMA" id="VIDLCNT"/>
<dbReference type="Gene3D" id="3.10.20.90">
    <property type="entry name" value="Phosphatidylinositol 3-kinase Catalytic Subunit, Chain A, domain 1"/>
    <property type="match status" value="1"/>
</dbReference>
<evidence type="ECO:0000259" key="1">
    <source>
        <dbReference type="PROSITE" id="PS50053"/>
    </source>
</evidence>
<reference evidence="2" key="1">
    <citation type="submission" date="2025-08" db="UniProtKB">
        <authorList>
            <consortium name="Ensembl"/>
        </authorList>
    </citation>
    <scope>IDENTIFICATION</scope>
</reference>
<proteinExistence type="predicted"/>
<evidence type="ECO:0000313" key="2">
    <source>
        <dbReference type="Ensembl" id="ENSMMOP00000016730.1"/>
    </source>
</evidence>
<dbReference type="Ensembl" id="ENSMMOT00000017007.1">
    <property type="protein sequence ID" value="ENSMMOP00000016730.1"/>
    <property type="gene ID" value="ENSMMOG00000012746.1"/>
</dbReference>
<protein>
    <recommendedName>
        <fullName evidence="1">Ubiquitin-like domain-containing protein</fullName>
    </recommendedName>
</protein>
<evidence type="ECO:0000313" key="3">
    <source>
        <dbReference type="Proteomes" id="UP000261620"/>
    </source>
</evidence>
<sequence length="90" mass="10082">MGKIYQVVVFGIKGEKVLLDLCNTQEQMESMTVLQLREKINQRFPEIASAVRLIFTTKQLDVDSEPLSKYGIQHMSGIQMVIKVPGGLTA</sequence>
<dbReference type="PROSITE" id="PS50053">
    <property type="entry name" value="UBIQUITIN_2"/>
    <property type="match status" value="1"/>
</dbReference>
<dbReference type="SUPFAM" id="SSF54236">
    <property type="entry name" value="Ubiquitin-like"/>
    <property type="match status" value="1"/>
</dbReference>
<dbReference type="InterPro" id="IPR029071">
    <property type="entry name" value="Ubiquitin-like_domsf"/>
</dbReference>